<comment type="caution">
    <text evidence="2">The sequence shown here is derived from an EMBL/GenBank/DDBJ whole genome shotgun (WGS) entry which is preliminary data.</text>
</comment>
<gene>
    <name evidence="2" type="ORF">Bpfe_008078</name>
</gene>
<evidence type="ECO:0000313" key="3">
    <source>
        <dbReference type="Proteomes" id="UP001233172"/>
    </source>
</evidence>
<organism evidence="2 3">
    <name type="scientific">Biomphalaria pfeifferi</name>
    <name type="common">Bloodfluke planorb</name>
    <name type="synonym">Freshwater snail</name>
    <dbReference type="NCBI Taxonomy" id="112525"/>
    <lineage>
        <taxon>Eukaryota</taxon>
        <taxon>Metazoa</taxon>
        <taxon>Spiralia</taxon>
        <taxon>Lophotrochozoa</taxon>
        <taxon>Mollusca</taxon>
        <taxon>Gastropoda</taxon>
        <taxon>Heterobranchia</taxon>
        <taxon>Euthyneura</taxon>
        <taxon>Panpulmonata</taxon>
        <taxon>Hygrophila</taxon>
        <taxon>Lymnaeoidea</taxon>
        <taxon>Planorbidae</taxon>
        <taxon>Biomphalaria</taxon>
    </lineage>
</organism>
<evidence type="ECO:0000256" key="1">
    <source>
        <dbReference type="SAM" id="MobiDB-lite"/>
    </source>
</evidence>
<proteinExistence type="predicted"/>
<sequence>MTSCAGFAGFCFIKSRNQNKCLTKHVCASIWLPTSGSACIRLAIQFPHPAPSSHTYSLQINERMERQRASNCKSLVIKLWTWIGRASSSKGGPTKSSRTESGPASQAELKVAPQVKQN</sequence>
<name>A0AAD8BYG4_BIOPF</name>
<reference evidence="2" key="1">
    <citation type="journal article" date="2023" name="PLoS Negl. Trop. Dis.">
        <title>A genome sequence for Biomphalaria pfeifferi, the major vector snail for the human-infecting parasite Schistosoma mansoni.</title>
        <authorList>
            <person name="Bu L."/>
            <person name="Lu L."/>
            <person name="Laidemitt M.R."/>
            <person name="Zhang S.M."/>
            <person name="Mutuku M."/>
            <person name="Mkoji G."/>
            <person name="Steinauer M."/>
            <person name="Loker E.S."/>
        </authorList>
    </citation>
    <scope>NUCLEOTIDE SEQUENCE</scope>
    <source>
        <strain evidence="2">KasaAsao</strain>
    </source>
</reference>
<dbReference type="AlphaFoldDB" id="A0AAD8BYG4"/>
<dbReference type="Proteomes" id="UP001233172">
    <property type="component" value="Unassembled WGS sequence"/>
</dbReference>
<accession>A0AAD8BYG4</accession>
<feature type="compositionally biased region" description="Polar residues" evidence="1">
    <location>
        <begin position="86"/>
        <end position="104"/>
    </location>
</feature>
<keyword evidence="3" id="KW-1185">Reference proteome</keyword>
<evidence type="ECO:0000313" key="2">
    <source>
        <dbReference type="EMBL" id="KAK0062407.1"/>
    </source>
</evidence>
<feature type="region of interest" description="Disordered" evidence="1">
    <location>
        <begin position="86"/>
        <end position="118"/>
    </location>
</feature>
<protein>
    <submittedName>
        <fullName evidence="2">Verprolin-like X8</fullName>
    </submittedName>
</protein>
<reference evidence="2" key="2">
    <citation type="submission" date="2023-04" db="EMBL/GenBank/DDBJ databases">
        <authorList>
            <person name="Bu L."/>
            <person name="Lu L."/>
            <person name="Laidemitt M.R."/>
            <person name="Zhang S.M."/>
            <person name="Mutuku M."/>
            <person name="Mkoji G."/>
            <person name="Steinauer M."/>
            <person name="Loker E.S."/>
        </authorList>
    </citation>
    <scope>NUCLEOTIDE SEQUENCE</scope>
    <source>
        <strain evidence="2">KasaAsao</strain>
        <tissue evidence="2">Whole Snail</tissue>
    </source>
</reference>
<dbReference type="EMBL" id="JASAOG010000025">
    <property type="protein sequence ID" value="KAK0062407.1"/>
    <property type="molecule type" value="Genomic_DNA"/>
</dbReference>